<comment type="caution">
    <text evidence="2">The sequence shown here is derived from an EMBL/GenBank/DDBJ whole genome shotgun (WGS) entry which is preliminary data.</text>
</comment>
<proteinExistence type="predicted"/>
<organism evidence="2 3">
    <name type="scientific">Penstemon smallii</name>
    <dbReference type="NCBI Taxonomy" id="265156"/>
    <lineage>
        <taxon>Eukaryota</taxon>
        <taxon>Viridiplantae</taxon>
        <taxon>Streptophyta</taxon>
        <taxon>Embryophyta</taxon>
        <taxon>Tracheophyta</taxon>
        <taxon>Spermatophyta</taxon>
        <taxon>Magnoliopsida</taxon>
        <taxon>eudicotyledons</taxon>
        <taxon>Gunneridae</taxon>
        <taxon>Pentapetalae</taxon>
        <taxon>asterids</taxon>
        <taxon>lamiids</taxon>
        <taxon>Lamiales</taxon>
        <taxon>Plantaginaceae</taxon>
        <taxon>Cheloneae</taxon>
        <taxon>Penstemon</taxon>
    </lineage>
</organism>
<dbReference type="EMBL" id="JBJXBP010000007">
    <property type="protein sequence ID" value="KAL3819981.1"/>
    <property type="molecule type" value="Genomic_DNA"/>
</dbReference>
<protein>
    <submittedName>
        <fullName evidence="2">Uncharacterized protein</fullName>
    </submittedName>
</protein>
<evidence type="ECO:0000313" key="2">
    <source>
        <dbReference type="EMBL" id="KAL3819981.1"/>
    </source>
</evidence>
<name>A0ABD3S649_9LAMI</name>
<reference evidence="2 3" key="1">
    <citation type="submission" date="2024-12" db="EMBL/GenBank/DDBJ databases">
        <title>The unique morphological basis and parallel evolutionary history of personate flowers in Penstemon.</title>
        <authorList>
            <person name="Depatie T.H."/>
            <person name="Wessinger C.A."/>
        </authorList>
    </citation>
    <scope>NUCLEOTIDE SEQUENCE [LARGE SCALE GENOMIC DNA]</scope>
    <source>
        <strain evidence="2">WTNN_2</strain>
        <tissue evidence="2">Leaf</tissue>
    </source>
</reference>
<evidence type="ECO:0000256" key="1">
    <source>
        <dbReference type="SAM" id="Phobius"/>
    </source>
</evidence>
<accession>A0ABD3S649</accession>
<feature type="transmembrane region" description="Helical" evidence="1">
    <location>
        <begin position="20"/>
        <end position="39"/>
    </location>
</feature>
<sequence length="109" mass="12585">MVVTILGEEEGFLSKNEGLVFRLCVLVCFALLIYSNFSLHVHDDQILKSELINNNYESEAQFHVIKGLILRLINDNRESAGLKSQFHVFRGLILRLINDKYENLCMARE</sequence>
<keyword evidence="1" id="KW-0472">Membrane</keyword>
<evidence type="ECO:0000313" key="3">
    <source>
        <dbReference type="Proteomes" id="UP001634393"/>
    </source>
</evidence>
<keyword evidence="3" id="KW-1185">Reference proteome</keyword>
<gene>
    <name evidence="2" type="ORF">ACJIZ3_005886</name>
</gene>
<keyword evidence="1" id="KW-0812">Transmembrane</keyword>
<dbReference type="Proteomes" id="UP001634393">
    <property type="component" value="Unassembled WGS sequence"/>
</dbReference>
<keyword evidence="1" id="KW-1133">Transmembrane helix</keyword>
<dbReference type="AlphaFoldDB" id="A0ABD3S649"/>